<dbReference type="PROSITE" id="PS50932">
    <property type="entry name" value="HTH_LACI_2"/>
    <property type="match status" value="1"/>
</dbReference>
<dbReference type="SMART" id="SM00354">
    <property type="entry name" value="HTH_LACI"/>
    <property type="match status" value="1"/>
</dbReference>
<evidence type="ECO:0000256" key="2">
    <source>
        <dbReference type="ARBA" id="ARBA00023125"/>
    </source>
</evidence>
<sequence length="357" mass="40710">MSKPDKKVTIKDVAQLAGVSKGTVDRVIHNRGEVSAESFRKVQEVVRKIDYKPNAYASLLASRRHYRITCLMPDFEGGDFWEIAHRGVLRAYEECRDFNIGVQVVRYDQFRVESFRQACSDTLADLPDAVLIVPMFREAATEFVTELAGKKVPFVFIESKLPGTPYLAYYGMPVFESGYLGASLLLRNSAPAEVACFRFHRSGDALSNTASIRQDGFLHFIKQEKRACRLWVDYLYPSDCAQNTEILDRFFEAHPDIRHIIIFNSRAYIVAEYLQAHGMGDRILLGFDPLERNVKCMKSGYLDYIIAQKCETQAYRGVRALCNLFVFKTTPASADNYMSMDILTAENVNYYIDLPNE</sequence>
<reference evidence="5 6" key="1">
    <citation type="submission" date="2020-08" db="EMBL/GenBank/DDBJ databases">
        <title>Genome public.</title>
        <authorList>
            <person name="Liu C."/>
            <person name="Sun Q."/>
        </authorList>
    </citation>
    <scope>NUCLEOTIDE SEQUENCE [LARGE SCALE GENOMIC DNA]</scope>
    <source>
        <strain evidence="5 6">New-7</strain>
    </source>
</reference>
<evidence type="ECO:0000313" key="5">
    <source>
        <dbReference type="EMBL" id="MBC5617109.1"/>
    </source>
</evidence>
<dbReference type="PROSITE" id="PS00356">
    <property type="entry name" value="HTH_LACI_1"/>
    <property type="match status" value="1"/>
</dbReference>
<dbReference type="SUPFAM" id="SSF47413">
    <property type="entry name" value="lambda repressor-like DNA-binding domains"/>
    <property type="match status" value="1"/>
</dbReference>
<proteinExistence type="predicted"/>
<dbReference type="Gene3D" id="3.40.50.2300">
    <property type="match status" value="2"/>
</dbReference>
<dbReference type="InterPro" id="IPR000843">
    <property type="entry name" value="HTH_LacI"/>
</dbReference>
<comment type="caution">
    <text evidence="5">The sequence shown here is derived from an EMBL/GenBank/DDBJ whole genome shotgun (WGS) entry which is preliminary data.</text>
</comment>
<dbReference type="Pfam" id="PF00356">
    <property type="entry name" value="LacI"/>
    <property type="match status" value="1"/>
</dbReference>
<dbReference type="EMBL" id="JACOOK010000004">
    <property type="protein sequence ID" value="MBC5617109.1"/>
    <property type="molecule type" value="Genomic_DNA"/>
</dbReference>
<gene>
    <name evidence="5" type="ORF">H8S08_08790</name>
</gene>
<protein>
    <submittedName>
        <fullName evidence="5">Substrate-binding domain-containing protein</fullName>
    </submittedName>
</protein>
<feature type="domain" description="HTH lacI-type" evidence="4">
    <location>
        <begin position="8"/>
        <end position="62"/>
    </location>
</feature>
<dbReference type="RefSeq" id="WP_055205172.1">
    <property type="nucleotide sequence ID" value="NZ_JACOOK010000004.1"/>
</dbReference>
<dbReference type="InterPro" id="IPR010982">
    <property type="entry name" value="Lambda_DNA-bd_dom_sf"/>
</dbReference>
<dbReference type="Proteomes" id="UP000636891">
    <property type="component" value="Unassembled WGS sequence"/>
</dbReference>
<keyword evidence="6" id="KW-1185">Reference proteome</keyword>
<evidence type="ECO:0000256" key="3">
    <source>
        <dbReference type="ARBA" id="ARBA00023163"/>
    </source>
</evidence>
<name>A0ABR7CN57_9BACT</name>
<keyword evidence="1" id="KW-0805">Transcription regulation</keyword>
<keyword evidence="2" id="KW-0238">DNA-binding</keyword>
<keyword evidence="3" id="KW-0804">Transcription</keyword>
<organism evidence="5 6">
    <name type="scientific">Alistipes hominis</name>
    <dbReference type="NCBI Taxonomy" id="2763015"/>
    <lineage>
        <taxon>Bacteria</taxon>
        <taxon>Pseudomonadati</taxon>
        <taxon>Bacteroidota</taxon>
        <taxon>Bacteroidia</taxon>
        <taxon>Bacteroidales</taxon>
        <taxon>Rikenellaceae</taxon>
        <taxon>Alistipes</taxon>
    </lineage>
</organism>
<dbReference type="PANTHER" id="PTHR30146">
    <property type="entry name" value="LACI-RELATED TRANSCRIPTIONAL REPRESSOR"/>
    <property type="match status" value="1"/>
</dbReference>
<evidence type="ECO:0000313" key="6">
    <source>
        <dbReference type="Proteomes" id="UP000636891"/>
    </source>
</evidence>
<dbReference type="InterPro" id="IPR028082">
    <property type="entry name" value="Peripla_BP_I"/>
</dbReference>
<dbReference type="InterPro" id="IPR025997">
    <property type="entry name" value="SBP_2_dom"/>
</dbReference>
<accession>A0ABR7CN57</accession>
<dbReference type="SUPFAM" id="SSF53822">
    <property type="entry name" value="Periplasmic binding protein-like I"/>
    <property type="match status" value="1"/>
</dbReference>
<dbReference type="Gene3D" id="1.10.260.40">
    <property type="entry name" value="lambda repressor-like DNA-binding domains"/>
    <property type="match status" value="1"/>
</dbReference>
<evidence type="ECO:0000259" key="4">
    <source>
        <dbReference type="PROSITE" id="PS50932"/>
    </source>
</evidence>
<evidence type="ECO:0000256" key="1">
    <source>
        <dbReference type="ARBA" id="ARBA00023015"/>
    </source>
</evidence>
<dbReference type="CDD" id="cd01392">
    <property type="entry name" value="HTH_LacI"/>
    <property type="match status" value="1"/>
</dbReference>
<dbReference type="PANTHER" id="PTHR30146:SF144">
    <property type="entry name" value="LACI-FAMILY TRANSCRIPTION REGULATOR"/>
    <property type="match status" value="1"/>
</dbReference>
<dbReference type="Pfam" id="PF13407">
    <property type="entry name" value="Peripla_BP_4"/>
    <property type="match status" value="1"/>
</dbReference>